<evidence type="ECO:0000313" key="6">
    <source>
        <dbReference type="Proteomes" id="UP000629098"/>
    </source>
</evidence>
<evidence type="ECO:0000259" key="4">
    <source>
        <dbReference type="Pfam" id="PF00089"/>
    </source>
</evidence>
<dbReference type="InterPro" id="IPR001314">
    <property type="entry name" value="Peptidase_S1A"/>
</dbReference>
<name>A0A8J7C7D6_9CYAN</name>
<keyword evidence="1 3" id="KW-0732">Signal</keyword>
<evidence type="ECO:0000256" key="1">
    <source>
        <dbReference type="ARBA" id="ARBA00022729"/>
    </source>
</evidence>
<sequence length="310" mass="33342">MNNLNMKQFALFLAGILSLTIFGTLVSVQAQTESKQNTPPKLIKVQDAANMKLQGNGKPFLPPNLSQSDKPNEGGTRTVIGNDDRVPMTSKKYPWSAIGRVQGINADGQGYHCTGTLIASDLVLTNAHCVIDPDTHKLSKEILFLPNLINGDVDKTDIAVVERVVVGTDFKDSSGDVNDWAVVKLNKPLGQKYGYLGWKSLPSSFFTENPEKVVFAGYSGDFPDPRKKPYQGFNAGPGMTAGVHFKCSILGEQEGILLHNCDTTGGSSGGAILASINGQPHIVALNNAEIRGKVNLAVKISFLDRLFGLD</sequence>
<dbReference type="EMBL" id="JACXAE010000048">
    <property type="protein sequence ID" value="MBD2773041.1"/>
    <property type="molecule type" value="Genomic_DNA"/>
</dbReference>
<dbReference type="PANTHER" id="PTHR15462">
    <property type="entry name" value="SERINE PROTEASE"/>
    <property type="match status" value="1"/>
</dbReference>
<dbReference type="GO" id="GO:0006508">
    <property type="term" value="P:proteolysis"/>
    <property type="evidence" value="ECO:0007669"/>
    <property type="project" value="InterPro"/>
</dbReference>
<dbReference type="InterPro" id="IPR009003">
    <property type="entry name" value="Peptidase_S1_PA"/>
</dbReference>
<dbReference type="Pfam" id="PF00089">
    <property type="entry name" value="Trypsin"/>
    <property type="match status" value="1"/>
</dbReference>
<feature type="domain" description="Peptidase S1" evidence="4">
    <location>
        <begin position="94"/>
        <end position="218"/>
    </location>
</feature>
<feature type="chain" id="PRO_5035250011" evidence="3">
    <location>
        <begin position="31"/>
        <end position="310"/>
    </location>
</feature>
<dbReference type="InterPro" id="IPR043504">
    <property type="entry name" value="Peptidase_S1_PA_chymotrypsin"/>
</dbReference>
<evidence type="ECO:0000256" key="2">
    <source>
        <dbReference type="SAM" id="MobiDB-lite"/>
    </source>
</evidence>
<dbReference type="Gene3D" id="2.40.10.10">
    <property type="entry name" value="Trypsin-like serine proteases"/>
    <property type="match status" value="2"/>
</dbReference>
<evidence type="ECO:0000256" key="3">
    <source>
        <dbReference type="SAM" id="SignalP"/>
    </source>
</evidence>
<organism evidence="5 6">
    <name type="scientific">Iningainema tapete BLCC-T55</name>
    <dbReference type="NCBI Taxonomy" id="2748662"/>
    <lineage>
        <taxon>Bacteria</taxon>
        <taxon>Bacillati</taxon>
        <taxon>Cyanobacteriota</taxon>
        <taxon>Cyanophyceae</taxon>
        <taxon>Nostocales</taxon>
        <taxon>Scytonemataceae</taxon>
        <taxon>Iningainema tapete</taxon>
    </lineage>
</organism>
<dbReference type="RefSeq" id="WP_190828355.1">
    <property type="nucleotide sequence ID" value="NZ_CAWPPI010000048.1"/>
</dbReference>
<dbReference type="InterPro" id="IPR050966">
    <property type="entry name" value="Glutamyl_endopeptidase"/>
</dbReference>
<dbReference type="PRINTS" id="PR00722">
    <property type="entry name" value="CHYMOTRYPSIN"/>
</dbReference>
<dbReference type="SUPFAM" id="SSF50494">
    <property type="entry name" value="Trypsin-like serine proteases"/>
    <property type="match status" value="1"/>
</dbReference>
<dbReference type="Proteomes" id="UP000629098">
    <property type="component" value="Unassembled WGS sequence"/>
</dbReference>
<keyword evidence="6" id="KW-1185">Reference proteome</keyword>
<reference evidence="5" key="1">
    <citation type="submission" date="2020-09" db="EMBL/GenBank/DDBJ databases">
        <title>Iningainema tapete sp. nov. (Scytonemataceae, Cyanobacteria) from greenhouses in central Florida (USA) produces two types of nodularin with biosynthetic potential for microcystin-LR and anabaenopeptins.</title>
        <authorList>
            <person name="Berthold D.E."/>
            <person name="Lefler F.W."/>
            <person name="Huang I.-S."/>
            <person name="Abdulla H."/>
            <person name="Zimba P.V."/>
            <person name="Laughinghouse H.D. IV."/>
        </authorList>
    </citation>
    <scope>NUCLEOTIDE SEQUENCE</scope>
    <source>
        <strain evidence="5">BLCCT55</strain>
    </source>
</reference>
<accession>A0A8J7C7D6</accession>
<gene>
    <name evidence="5" type="ORF">ICL16_13405</name>
</gene>
<comment type="caution">
    <text evidence="5">The sequence shown here is derived from an EMBL/GenBank/DDBJ whole genome shotgun (WGS) entry which is preliminary data.</text>
</comment>
<dbReference type="AlphaFoldDB" id="A0A8J7C7D6"/>
<feature type="region of interest" description="Disordered" evidence="2">
    <location>
        <begin position="56"/>
        <end position="78"/>
    </location>
</feature>
<dbReference type="InterPro" id="IPR001254">
    <property type="entry name" value="Trypsin_dom"/>
</dbReference>
<evidence type="ECO:0000313" key="5">
    <source>
        <dbReference type="EMBL" id="MBD2773041.1"/>
    </source>
</evidence>
<proteinExistence type="predicted"/>
<feature type="signal peptide" evidence="3">
    <location>
        <begin position="1"/>
        <end position="30"/>
    </location>
</feature>
<dbReference type="GO" id="GO:0004252">
    <property type="term" value="F:serine-type endopeptidase activity"/>
    <property type="evidence" value="ECO:0007669"/>
    <property type="project" value="InterPro"/>
</dbReference>
<dbReference type="PANTHER" id="PTHR15462:SF8">
    <property type="entry name" value="SERINE PROTEASE"/>
    <property type="match status" value="1"/>
</dbReference>
<protein>
    <submittedName>
        <fullName evidence="5">Trypsin-like peptidase domain-containing protein</fullName>
    </submittedName>
</protein>